<name>A0A1F5UZV8_FRAXR</name>
<keyword evidence="6 9" id="KW-1133">Transmembrane helix</keyword>
<keyword evidence="4 9" id="KW-0812">Transmembrane</keyword>
<evidence type="ECO:0000256" key="4">
    <source>
        <dbReference type="ARBA" id="ARBA00022692"/>
    </source>
</evidence>
<evidence type="ECO:0000313" key="11">
    <source>
        <dbReference type="EMBL" id="OGF56703.1"/>
    </source>
</evidence>
<keyword evidence="3 9" id="KW-1003">Cell membrane</keyword>
<dbReference type="HAMAP" id="MF_00236">
    <property type="entry name" value="TatA_E"/>
    <property type="match status" value="1"/>
</dbReference>
<comment type="subcellular location">
    <subcellularLocation>
        <location evidence="1 9">Cell membrane</location>
        <topology evidence="1 9">Single-pass membrane protein</topology>
    </subcellularLocation>
</comment>
<evidence type="ECO:0000256" key="8">
    <source>
        <dbReference type="ARBA" id="ARBA00023136"/>
    </source>
</evidence>
<dbReference type="GO" id="GO:0043953">
    <property type="term" value="P:protein transport by the Tat complex"/>
    <property type="evidence" value="ECO:0007669"/>
    <property type="project" value="UniProtKB-UniRule"/>
</dbReference>
<evidence type="ECO:0000313" key="12">
    <source>
        <dbReference type="Proteomes" id="UP000179157"/>
    </source>
</evidence>
<dbReference type="PANTHER" id="PTHR42982:SF1">
    <property type="entry name" value="SEC-INDEPENDENT PROTEIN TRANSLOCASE PROTEIN TATA"/>
    <property type="match status" value="1"/>
</dbReference>
<accession>A0A1F5UZV8</accession>
<gene>
    <name evidence="9" type="primary">tatA</name>
    <name evidence="11" type="ORF">A2Z21_06335</name>
</gene>
<organism evidence="11 12">
    <name type="scientific">Fraserbacteria sp. (strain RBG_16_55_9)</name>
    <dbReference type="NCBI Taxonomy" id="1817864"/>
    <lineage>
        <taxon>Bacteria</taxon>
        <taxon>Candidatus Fraseribacteriota</taxon>
    </lineage>
</organism>
<comment type="similarity">
    <text evidence="9">Belongs to the TatA/E family.</text>
</comment>
<keyword evidence="8 9" id="KW-0472">Membrane</keyword>
<dbReference type="Gene3D" id="1.20.5.3310">
    <property type="match status" value="1"/>
</dbReference>
<protein>
    <recommendedName>
        <fullName evidence="9">Sec-independent protein translocase protein TatA</fullName>
    </recommendedName>
</protein>
<evidence type="ECO:0000256" key="6">
    <source>
        <dbReference type="ARBA" id="ARBA00022989"/>
    </source>
</evidence>
<evidence type="ECO:0000256" key="1">
    <source>
        <dbReference type="ARBA" id="ARBA00004162"/>
    </source>
</evidence>
<dbReference type="InterPro" id="IPR003369">
    <property type="entry name" value="TatA/B/E"/>
</dbReference>
<dbReference type="Proteomes" id="UP000179157">
    <property type="component" value="Unassembled WGS sequence"/>
</dbReference>
<keyword evidence="2 9" id="KW-0813">Transport</keyword>
<dbReference type="Pfam" id="PF02416">
    <property type="entry name" value="TatA_B_E"/>
    <property type="match status" value="1"/>
</dbReference>
<evidence type="ECO:0000256" key="9">
    <source>
        <dbReference type="HAMAP-Rule" id="MF_00236"/>
    </source>
</evidence>
<dbReference type="InterPro" id="IPR006312">
    <property type="entry name" value="TatA/E"/>
</dbReference>
<evidence type="ECO:0000256" key="7">
    <source>
        <dbReference type="ARBA" id="ARBA00023010"/>
    </source>
</evidence>
<dbReference type="EMBL" id="MFGX01000028">
    <property type="protein sequence ID" value="OGF56703.1"/>
    <property type="molecule type" value="Genomic_DNA"/>
</dbReference>
<evidence type="ECO:0000256" key="10">
    <source>
        <dbReference type="SAM" id="MobiDB-lite"/>
    </source>
</evidence>
<sequence length="73" mass="8099">MDEIKLVYALIGLPELLLLFALVFLLFGSSKLPGLARAVGNAVRSFRDEAKKTRDQDELEPPEEPNVERKSSG</sequence>
<dbReference type="GO" id="GO:0008320">
    <property type="term" value="F:protein transmembrane transporter activity"/>
    <property type="evidence" value="ECO:0007669"/>
    <property type="project" value="UniProtKB-UniRule"/>
</dbReference>
<dbReference type="GO" id="GO:0033281">
    <property type="term" value="C:TAT protein transport complex"/>
    <property type="evidence" value="ECO:0007669"/>
    <property type="project" value="UniProtKB-UniRule"/>
</dbReference>
<comment type="function">
    <text evidence="9">Part of the twin-arginine translocation (Tat) system that transports large folded proteins containing a characteristic twin-arginine motif in their signal peptide across membranes. TatA could form the protein-conducting channel of the Tat system.</text>
</comment>
<comment type="subunit">
    <text evidence="9">Forms a complex with TatC.</text>
</comment>
<proteinExistence type="inferred from homology"/>
<evidence type="ECO:0000256" key="3">
    <source>
        <dbReference type="ARBA" id="ARBA00022475"/>
    </source>
</evidence>
<reference evidence="11 12" key="1">
    <citation type="journal article" date="2016" name="Nat. Commun.">
        <title>Thousands of microbial genomes shed light on interconnected biogeochemical processes in an aquifer system.</title>
        <authorList>
            <person name="Anantharaman K."/>
            <person name="Brown C.T."/>
            <person name="Hug L.A."/>
            <person name="Sharon I."/>
            <person name="Castelle C.J."/>
            <person name="Probst A.J."/>
            <person name="Thomas B.C."/>
            <person name="Singh A."/>
            <person name="Wilkins M.J."/>
            <person name="Karaoz U."/>
            <person name="Brodie E.L."/>
            <person name="Williams K.H."/>
            <person name="Hubbard S.S."/>
            <person name="Banfield J.F."/>
        </authorList>
    </citation>
    <scope>NUCLEOTIDE SEQUENCE [LARGE SCALE GENOMIC DNA]</scope>
    <source>
        <strain evidence="12">RBG_16_55_9</strain>
    </source>
</reference>
<comment type="caution">
    <text evidence="11">The sequence shown here is derived from an EMBL/GenBank/DDBJ whole genome shotgun (WGS) entry which is preliminary data.</text>
</comment>
<keyword evidence="7 9" id="KW-0811">Translocation</keyword>
<feature type="transmembrane region" description="Helical" evidence="9">
    <location>
        <begin position="6"/>
        <end position="27"/>
    </location>
</feature>
<dbReference type="AlphaFoldDB" id="A0A1F5UZV8"/>
<dbReference type="PANTHER" id="PTHR42982">
    <property type="entry name" value="SEC-INDEPENDENT PROTEIN TRANSLOCASE PROTEIN TATA"/>
    <property type="match status" value="1"/>
</dbReference>
<feature type="region of interest" description="Disordered" evidence="10">
    <location>
        <begin position="49"/>
        <end position="73"/>
    </location>
</feature>
<evidence type="ECO:0000256" key="5">
    <source>
        <dbReference type="ARBA" id="ARBA00022927"/>
    </source>
</evidence>
<keyword evidence="5 9" id="KW-0653">Protein transport</keyword>
<evidence type="ECO:0000256" key="2">
    <source>
        <dbReference type="ARBA" id="ARBA00022448"/>
    </source>
</evidence>